<organism evidence="1">
    <name type="scientific">Brucella pituitosa</name>
    <dbReference type="NCBI Taxonomy" id="571256"/>
    <lineage>
        <taxon>Bacteria</taxon>
        <taxon>Pseudomonadati</taxon>
        <taxon>Pseudomonadota</taxon>
        <taxon>Alphaproteobacteria</taxon>
        <taxon>Hyphomicrobiales</taxon>
        <taxon>Brucellaceae</taxon>
        <taxon>Brucella/Ochrobactrum group</taxon>
        <taxon>Brucella</taxon>
    </lineage>
</organism>
<protein>
    <submittedName>
        <fullName evidence="1">Uncharacterized protein</fullName>
    </submittedName>
</protein>
<evidence type="ECO:0000313" key="1">
    <source>
        <dbReference type="EMBL" id="KAB0565846.1"/>
    </source>
</evidence>
<proteinExistence type="predicted"/>
<dbReference type="EMBL" id="VZPE01000015">
    <property type="protein sequence ID" value="KAB0565846.1"/>
    <property type="molecule type" value="Genomic_DNA"/>
</dbReference>
<dbReference type="RefSeq" id="WP_038595063.1">
    <property type="nucleotide sequence ID" value="NZ_JBHEEN010000017.1"/>
</dbReference>
<sequence length="90" mass="10826">MEDAEKANYAIRLIEGRHLTASNKRHISALLERGWWSGHSRHIQYEIARLTDDTYRVIITQRERDDMKRVQTRTMHVTILATPRMIKRRR</sequence>
<name>A0A643ETU1_9HYPH</name>
<gene>
    <name evidence="1" type="ORF">F7Q93_22550</name>
</gene>
<dbReference type="AlphaFoldDB" id="A0A643ETU1"/>
<comment type="caution">
    <text evidence="1">The sequence shown here is derived from an EMBL/GenBank/DDBJ whole genome shotgun (WGS) entry which is preliminary data.</text>
</comment>
<accession>A0A643ETU1</accession>
<reference evidence="1" key="1">
    <citation type="submission" date="2019-09" db="EMBL/GenBank/DDBJ databases">
        <title>Draft genome sequences of 48 bacterial type strains from the CCUG.</title>
        <authorList>
            <person name="Tunovic T."/>
            <person name="Pineiro-Iglesias B."/>
            <person name="Unosson C."/>
            <person name="Inganas E."/>
            <person name="Ohlen M."/>
            <person name="Cardew S."/>
            <person name="Jensie-Markopoulos S."/>
            <person name="Salva-Serra F."/>
            <person name="Jaen-Luchoro D."/>
            <person name="Karlsson R."/>
            <person name="Svensson-Stadler L."/>
            <person name="Chun J."/>
            <person name="Moore E."/>
        </authorList>
    </citation>
    <scope>NUCLEOTIDE SEQUENCE</scope>
    <source>
        <strain evidence="1">CCUG 50899</strain>
    </source>
</reference>